<dbReference type="Proteomes" id="UP001159428">
    <property type="component" value="Unassembled WGS sequence"/>
</dbReference>
<dbReference type="PANTHER" id="PTHR46609:SF8">
    <property type="entry name" value="YQAJ VIRAL RECOMBINASE DOMAIN-CONTAINING PROTEIN"/>
    <property type="match status" value="1"/>
</dbReference>
<organism evidence="1 2">
    <name type="scientific">Pocillopora meandrina</name>
    <dbReference type="NCBI Taxonomy" id="46732"/>
    <lineage>
        <taxon>Eukaryota</taxon>
        <taxon>Metazoa</taxon>
        <taxon>Cnidaria</taxon>
        <taxon>Anthozoa</taxon>
        <taxon>Hexacorallia</taxon>
        <taxon>Scleractinia</taxon>
        <taxon>Astrocoeniina</taxon>
        <taxon>Pocilloporidae</taxon>
        <taxon>Pocillopora</taxon>
    </lineage>
</organism>
<dbReference type="EMBL" id="CALNXJ010000011">
    <property type="protein sequence ID" value="CAH3108003.1"/>
    <property type="molecule type" value="Genomic_DNA"/>
</dbReference>
<dbReference type="GO" id="GO:0006281">
    <property type="term" value="P:DNA repair"/>
    <property type="evidence" value="ECO:0007669"/>
    <property type="project" value="UniProtKB-ARBA"/>
</dbReference>
<dbReference type="SUPFAM" id="SSF52980">
    <property type="entry name" value="Restriction endonuclease-like"/>
    <property type="match status" value="1"/>
</dbReference>
<gene>
    <name evidence="1" type="ORF">PMEA_00003044</name>
</gene>
<dbReference type="InterPro" id="IPR011335">
    <property type="entry name" value="Restrct_endonuc-II-like"/>
</dbReference>
<dbReference type="AlphaFoldDB" id="A0AAU9W8D1"/>
<dbReference type="InterPro" id="IPR051703">
    <property type="entry name" value="NF-kappa-B_Signaling_Reg"/>
</dbReference>
<dbReference type="InterPro" id="IPR011604">
    <property type="entry name" value="PDDEXK-like_dom_sf"/>
</dbReference>
<accession>A0AAU9W8D1</accession>
<evidence type="ECO:0000313" key="1">
    <source>
        <dbReference type="EMBL" id="CAH3108003.1"/>
    </source>
</evidence>
<dbReference type="Gene3D" id="3.90.320.10">
    <property type="match status" value="1"/>
</dbReference>
<name>A0AAU9W8D1_9CNID</name>
<protein>
    <submittedName>
        <fullName evidence="1">Uncharacterized protein</fullName>
    </submittedName>
</protein>
<evidence type="ECO:0000313" key="2">
    <source>
        <dbReference type="Proteomes" id="UP001159428"/>
    </source>
</evidence>
<proteinExistence type="predicted"/>
<reference evidence="1 2" key="1">
    <citation type="submission" date="2022-05" db="EMBL/GenBank/DDBJ databases">
        <authorList>
            <consortium name="Genoscope - CEA"/>
            <person name="William W."/>
        </authorList>
    </citation>
    <scope>NUCLEOTIDE SEQUENCE [LARGE SCALE GENOMIC DNA]</scope>
</reference>
<keyword evidence="2" id="KW-1185">Reference proteome</keyword>
<dbReference type="PANTHER" id="PTHR46609">
    <property type="entry name" value="EXONUCLEASE, PHAGE-TYPE/RECB, C-TERMINAL DOMAIN-CONTAINING PROTEIN"/>
    <property type="match status" value="1"/>
</dbReference>
<sequence length="91" mass="10764">MSDACRNAKFFMEQIGASKCKLKENHQYYAQVQGQIPVTGARWCDFIVFTSKGIYVQRILFDPVFWAELEQKLFSYYFEHFIKFASAKLFN</sequence>
<comment type="caution">
    <text evidence="1">The sequence shown here is derived from an EMBL/GenBank/DDBJ whole genome shotgun (WGS) entry which is preliminary data.</text>
</comment>